<evidence type="ECO:0000256" key="1">
    <source>
        <dbReference type="ARBA" id="ARBA00004173"/>
    </source>
</evidence>
<dbReference type="InParanoid" id="F7AFR6"/>
<evidence type="ECO:0000259" key="14">
    <source>
        <dbReference type="PROSITE" id="PS50076"/>
    </source>
</evidence>
<evidence type="ECO:0000259" key="15">
    <source>
        <dbReference type="PROSITE" id="PS51188"/>
    </source>
</evidence>
<dbReference type="Proteomes" id="UP000008144">
    <property type="component" value="Chromosome 14"/>
</dbReference>
<reference evidence="16" key="3">
    <citation type="submission" date="2025-08" db="UniProtKB">
        <authorList>
            <consortium name="Ensembl"/>
        </authorList>
    </citation>
    <scope>IDENTIFICATION</scope>
</reference>
<dbReference type="GO" id="GO:0005739">
    <property type="term" value="C:mitochondrion"/>
    <property type="evidence" value="ECO:0000318"/>
    <property type="project" value="GO_Central"/>
</dbReference>
<evidence type="ECO:0000256" key="4">
    <source>
        <dbReference type="ARBA" id="ARBA00022723"/>
    </source>
</evidence>
<dbReference type="EMBL" id="EAAA01001305">
    <property type="status" value="NOT_ANNOTATED_CDS"/>
    <property type="molecule type" value="Genomic_DNA"/>
</dbReference>
<dbReference type="Gene3D" id="2.60.260.20">
    <property type="entry name" value="Urease metallochaperone UreE, N-terminal domain"/>
    <property type="match status" value="2"/>
</dbReference>
<dbReference type="GeneTree" id="ENSGT00940000155280"/>
<proteinExistence type="inferred from homology"/>
<name>F7AFR6_CIOIN</name>
<reference evidence="16" key="4">
    <citation type="submission" date="2025-09" db="UniProtKB">
        <authorList>
            <consortium name="Ensembl"/>
        </authorList>
    </citation>
    <scope>IDENTIFICATION</scope>
</reference>
<feature type="domain" description="CR-type" evidence="15">
    <location>
        <begin position="223"/>
        <end position="304"/>
    </location>
</feature>
<evidence type="ECO:0000256" key="7">
    <source>
        <dbReference type="ARBA" id="ARBA00022833"/>
    </source>
</evidence>
<reference evidence="17" key="1">
    <citation type="journal article" date="2002" name="Science">
        <title>The draft genome of Ciona intestinalis: insights into chordate and vertebrate origins.</title>
        <authorList>
            <person name="Dehal P."/>
            <person name="Satou Y."/>
            <person name="Campbell R.K."/>
            <person name="Chapman J."/>
            <person name="Degnan B."/>
            <person name="De Tomaso A."/>
            <person name="Davidson B."/>
            <person name="Di Gregorio A."/>
            <person name="Gelpke M."/>
            <person name="Goodstein D.M."/>
            <person name="Harafuji N."/>
            <person name="Hastings K.E."/>
            <person name="Ho I."/>
            <person name="Hotta K."/>
            <person name="Huang W."/>
            <person name="Kawashima T."/>
            <person name="Lemaire P."/>
            <person name="Martinez D."/>
            <person name="Meinertzhagen I.A."/>
            <person name="Necula S."/>
            <person name="Nonaka M."/>
            <person name="Putnam N."/>
            <person name="Rash S."/>
            <person name="Saiga H."/>
            <person name="Satake M."/>
            <person name="Terry A."/>
            <person name="Yamada L."/>
            <person name="Wang H.G."/>
            <person name="Awazu S."/>
            <person name="Azumi K."/>
            <person name="Boore J."/>
            <person name="Branno M."/>
            <person name="Chin-Bow S."/>
            <person name="DeSantis R."/>
            <person name="Doyle S."/>
            <person name="Francino P."/>
            <person name="Keys D.N."/>
            <person name="Haga S."/>
            <person name="Hayashi H."/>
            <person name="Hino K."/>
            <person name="Imai K.S."/>
            <person name="Inaba K."/>
            <person name="Kano S."/>
            <person name="Kobayashi K."/>
            <person name="Kobayashi M."/>
            <person name="Lee B.I."/>
            <person name="Makabe K.W."/>
            <person name="Manohar C."/>
            <person name="Matassi G."/>
            <person name="Medina M."/>
            <person name="Mochizuki Y."/>
            <person name="Mount S."/>
            <person name="Morishita T."/>
            <person name="Miura S."/>
            <person name="Nakayama A."/>
            <person name="Nishizaka S."/>
            <person name="Nomoto H."/>
            <person name="Ohta F."/>
            <person name="Oishi K."/>
            <person name="Rigoutsos I."/>
            <person name="Sano M."/>
            <person name="Sasaki A."/>
            <person name="Sasakura Y."/>
            <person name="Shoguchi E."/>
            <person name="Shin-i T."/>
            <person name="Spagnuolo A."/>
            <person name="Stainier D."/>
            <person name="Suzuki M.M."/>
            <person name="Tassy O."/>
            <person name="Takatori N."/>
            <person name="Tokuoka M."/>
            <person name="Yagi K."/>
            <person name="Yoshizaki F."/>
            <person name="Wada S."/>
            <person name="Zhang C."/>
            <person name="Hyatt P.D."/>
            <person name="Larimer F."/>
            <person name="Detter C."/>
            <person name="Doggett N."/>
            <person name="Glavina T."/>
            <person name="Hawkins T."/>
            <person name="Richardson P."/>
            <person name="Lucas S."/>
            <person name="Kohara Y."/>
            <person name="Levine M."/>
            <person name="Satoh N."/>
            <person name="Rokhsar D.S."/>
        </authorList>
    </citation>
    <scope>NUCLEOTIDE SEQUENCE [LARGE SCALE GENOMIC DNA]</scope>
</reference>
<dbReference type="InterPro" id="IPR036869">
    <property type="entry name" value="J_dom_sf"/>
</dbReference>
<dbReference type="GO" id="GO:0016020">
    <property type="term" value="C:membrane"/>
    <property type="evidence" value="ECO:0007669"/>
    <property type="project" value="UniProtKB-SubCell"/>
</dbReference>
<reference evidence="16" key="2">
    <citation type="journal article" date="2008" name="Genome Biol.">
        <title>Improved genome assembly and evidence-based global gene model set for the chordate Ciona intestinalis: new insight into intron and operon populations.</title>
        <authorList>
            <person name="Satou Y."/>
            <person name="Mineta K."/>
            <person name="Ogasawara M."/>
            <person name="Sasakura Y."/>
            <person name="Shoguchi E."/>
            <person name="Ueno K."/>
            <person name="Yamada L."/>
            <person name="Matsumoto J."/>
            <person name="Wasserscheid J."/>
            <person name="Dewar K."/>
            <person name="Wiley G.B."/>
            <person name="Macmil S.L."/>
            <person name="Roe B.A."/>
            <person name="Zeller R.W."/>
            <person name="Hastings K.E."/>
            <person name="Lemaire P."/>
            <person name="Lindquist E."/>
            <person name="Endo T."/>
            <person name="Hotta K."/>
            <person name="Inaba K."/>
        </authorList>
    </citation>
    <scope>NUCLEOTIDE SEQUENCE [LARGE SCALE GENOMIC DNA]</scope>
    <source>
        <strain evidence="16">wild type</strain>
    </source>
</reference>
<dbReference type="SUPFAM" id="SSF57938">
    <property type="entry name" value="DnaJ/Hsp40 cysteine-rich domain"/>
    <property type="match status" value="1"/>
</dbReference>
<evidence type="ECO:0000256" key="11">
    <source>
        <dbReference type="ARBA" id="ARBA00023136"/>
    </source>
</evidence>
<evidence type="ECO:0000256" key="2">
    <source>
        <dbReference type="ARBA" id="ARBA00004370"/>
    </source>
</evidence>
<evidence type="ECO:0000256" key="12">
    <source>
        <dbReference type="ARBA" id="ARBA00023186"/>
    </source>
</evidence>
<dbReference type="FunFam" id="1.10.287.110:FF:000034">
    <property type="entry name" value="Chaperone protein DnaJ"/>
    <property type="match status" value="1"/>
</dbReference>
<dbReference type="Gene3D" id="1.10.287.110">
    <property type="entry name" value="DnaJ domain"/>
    <property type="match status" value="1"/>
</dbReference>
<dbReference type="STRING" id="7719.ENSCINP00000026032"/>
<dbReference type="SUPFAM" id="SSF49493">
    <property type="entry name" value="HSP40/DnaJ peptide-binding domain"/>
    <property type="match status" value="1"/>
</dbReference>
<dbReference type="FunCoup" id="F7AFR6">
    <property type="interactions" value="504"/>
</dbReference>
<dbReference type="InterPro" id="IPR018253">
    <property type="entry name" value="DnaJ_domain_CS"/>
</dbReference>
<dbReference type="PANTHER" id="PTHR44145:SF3">
    <property type="entry name" value="DNAJ HOMOLOG SUBFAMILY A MEMBER 3, MITOCHONDRIAL"/>
    <property type="match status" value="1"/>
</dbReference>
<dbReference type="PANTHER" id="PTHR44145">
    <property type="entry name" value="DNAJ HOMOLOG SUBFAMILY A MEMBER 3, MITOCHONDRIAL"/>
    <property type="match status" value="1"/>
</dbReference>
<evidence type="ECO:0000256" key="5">
    <source>
        <dbReference type="ARBA" id="ARBA00022737"/>
    </source>
</evidence>
<dbReference type="HOGENOM" id="CLU_017633_0_5_1"/>
<dbReference type="OMA" id="MATDYYA"/>
<dbReference type="PROSITE" id="PS51188">
    <property type="entry name" value="ZF_CR"/>
    <property type="match status" value="1"/>
</dbReference>
<keyword evidence="12" id="KW-0143">Chaperone</keyword>
<dbReference type="SUPFAM" id="SSF46565">
    <property type="entry name" value="Chaperone J-domain"/>
    <property type="match status" value="1"/>
</dbReference>
<evidence type="ECO:0000313" key="17">
    <source>
        <dbReference type="Proteomes" id="UP000008144"/>
    </source>
</evidence>
<dbReference type="InterPro" id="IPR051938">
    <property type="entry name" value="Apopto_cytoskel_mod"/>
</dbReference>
<dbReference type="HAMAP" id="MF_01152">
    <property type="entry name" value="DnaJ"/>
    <property type="match status" value="1"/>
</dbReference>
<evidence type="ECO:0000256" key="10">
    <source>
        <dbReference type="ARBA" id="ARBA00023128"/>
    </source>
</evidence>
<dbReference type="Ensembl" id="ENSCINT00000026278.2">
    <property type="protein sequence ID" value="ENSCINP00000026032.2"/>
    <property type="gene ID" value="ENSCING00000007289.3"/>
</dbReference>
<dbReference type="SMART" id="SM00271">
    <property type="entry name" value="DnaJ"/>
    <property type="match status" value="1"/>
</dbReference>
<dbReference type="GO" id="GO:0051082">
    <property type="term" value="F:unfolded protein binding"/>
    <property type="evidence" value="ECO:0007669"/>
    <property type="project" value="InterPro"/>
</dbReference>
<dbReference type="InterPro" id="IPR001305">
    <property type="entry name" value="HSP_DnaJ_Cys-rich_dom"/>
</dbReference>
<dbReference type="InterPro" id="IPR036410">
    <property type="entry name" value="HSP_DnaJ_Cys-rich_dom_sf"/>
</dbReference>
<keyword evidence="17" id="KW-1185">Reference proteome</keyword>
<dbReference type="Pfam" id="PF00684">
    <property type="entry name" value="DnaJ_CXXCXGXG"/>
    <property type="match status" value="1"/>
</dbReference>
<dbReference type="GO" id="GO:0008270">
    <property type="term" value="F:zinc ion binding"/>
    <property type="evidence" value="ECO:0007669"/>
    <property type="project" value="UniProtKB-KW"/>
</dbReference>
<keyword evidence="4 13" id="KW-0479">Metal-binding</keyword>
<keyword evidence="10" id="KW-0496">Mitochondrion</keyword>
<dbReference type="GO" id="GO:0005524">
    <property type="term" value="F:ATP binding"/>
    <property type="evidence" value="ECO:0007669"/>
    <property type="project" value="InterPro"/>
</dbReference>
<keyword evidence="3" id="KW-0488">Methylation</keyword>
<dbReference type="GO" id="GO:0019901">
    <property type="term" value="F:protein kinase binding"/>
    <property type="evidence" value="ECO:0000318"/>
    <property type="project" value="GO_Central"/>
</dbReference>
<evidence type="ECO:0000256" key="8">
    <source>
        <dbReference type="ARBA" id="ARBA00022946"/>
    </source>
</evidence>
<dbReference type="GO" id="GO:0006457">
    <property type="term" value="P:protein folding"/>
    <property type="evidence" value="ECO:0007669"/>
    <property type="project" value="InterPro"/>
</dbReference>
<comment type="subcellular location">
    <subcellularLocation>
        <location evidence="2">Membrane</location>
    </subcellularLocation>
    <subcellularLocation>
        <location evidence="1">Mitochondrion</location>
    </subcellularLocation>
</comment>
<evidence type="ECO:0000256" key="9">
    <source>
        <dbReference type="ARBA" id="ARBA00022990"/>
    </source>
</evidence>
<dbReference type="GO" id="GO:0031072">
    <property type="term" value="F:heat shock protein binding"/>
    <property type="evidence" value="ECO:0007669"/>
    <property type="project" value="InterPro"/>
</dbReference>
<dbReference type="CDD" id="cd10747">
    <property type="entry name" value="DnaJ_C"/>
    <property type="match status" value="1"/>
</dbReference>
<dbReference type="InterPro" id="IPR001623">
    <property type="entry name" value="DnaJ_domain"/>
</dbReference>
<dbReference type="PROSITE" id="PS00636">
    <property type="entry name" value="DNAJ_1"/>
    <property type="match status" value="1"/>
</dbReference>
<evidence type="ECO:0000256" key="6">
    <source>
        <dbReference type="ARBA" id="ARBA00022771"/>
    </source>
</evidence>
<organism evidence="16 17">
    <name type="scientific">Ciona intestinalis</name>
    <name type="common">Transparent sea squirt</name>
    <name type="synonym">Ascidia intestinalis</name>
    <dbReference type="NCBI Taxonomy" id="7719"/>
    <lineage>
        <taxon>Eukaryota</taxon>
        <taxon>Metazoa</taxon>
        <taxon>Chordata</taxon>
        <taxon>Tunicata</taxon>
        <taxon>Ascidiacea</taxon>
        <taxon>Phlebobranchia</taxon>
        <taxon>Cionidae</taxon>
        <taxon>Ciona</taxon>
    </lineage>
</organism>
<evidence type="ECO:0000256" key="3">
    <source>
        <dbReference type="ARBA" id="ARBA00022481"/>
    </source>
</evidence>
<gene>
    <name evidence="16" type="primary">LOC100180605</name>
</gene>
<sequence length="481" mass="53471">TYESYLTTRLICKMAALTSRRTFFSFSRNLFKFNETKRLHSSLCCKYLKNCTNKRHLNREKYLLNTSGISELGCHGFHLSSSYFASKDFYKILGVSKNASQKDIKKSYYQLAKKFHPDTNKGDKNASVKFAEVAEAYEVLGDETKRQQYDMLGSAGFQANQQGGRSWGASHGFQGQMDPEDLFRKIFEEFSGGGGQSRGFDNFQDYTPMEVYLDLTFNEAAKGANKTMKIDIMDTCPRCDGKGNEPGTKISKCGFCGGSGMFNQEQVVTGPFVMRSTCRKCGGTGKLVTFPCVQCGGRGQVKQKKSVTVPVPAGVEDKQTVRMQVGTREVFITFKVAPSKVFRRQGADVHSDVEISIAQAALGGSIRVPGIHTDTELEISPGTSSHERFHFRGKGIKKVNSYGFGDHYVHVKIKPPKTLTPKQKSLLIEFAQEDGNIDGTVEGVYPVEKKVETEDAKTEPELNKIEEKPGFFSKIKKAILG</sequence>
<dbReference type="CDD" id="cd06257">
    <property type="entry name" value="DnaJ"/>
    <property type="match status" value="1"/>
</dbReference>
<dbReference type="PRINTS" id="PR00625">
    <property type="entry name" value="JDOMAIN"/>
</dbReference>
<dbReference type="AlphaFoldDB" id="F7AFR6"/>
<dbReference type="GO" id="GO:0009408">
    <property type="term" value="P:response to heat"/>
    <property type="evidence" value="ECO:0007669"/>
    <property type="project" value="InterPro"/>
</dbReference>
<feature type="domain" description="J" evidence="14">
    <location>
        <begin position="88"/>
        <end position="153"/>
    </location>
</feature>
<dbReference type="Pfam" id="PF01556">
    <property type="entry name" value="DnaJ_C"/>
    <property type="match status" value="1"/>
</dbReference>
<dbReference type="FunFam" id="2.60.260.20:FF:000005">
    <property type="entry name" value="Chaperone protein dnaJ 1, mitochondrial"/>
    <property type="match status" value="1"/>
</dbReference>
<accession>F7AFR6</accession>
<dbReference type="GO" id="GO:0005102">
    <property type="term" value="F:signaling receptor binding"/>
    <property type="evidence" value="ECO:0007669"/>
    <property type="project" value="UniProtKB-ARBA"/>
</dbReference>
<dbReference type="InterPro" id="IPR002939">
    <property type="entry name" value="DnaJ_C"/>
</dbReference>
<dbReference type="GO" id="GO:0007005">
    <property type="term" value="P:mitochondrion organization"/>
    <property type="evidence" value="ECO:0000318"/>
    <property type="project" value="GO_Central"/>
</dbReference>
<dbReference type="PROSITE" id="PS50076">
    <property type="entry name" value="DNAJ_2"/>
    <property type="match status" value="1"/>
</dbReference>
<keyword evidence="6 13" id="KW-0863">Zinc-finger</keyword>
<dbReference type="InterPro" id="IPR012724">
    <property type="entry name" value="DnaJ"/>
</dbReference>
<evidence type="ECO:0000313" key="16">
    <source>
        <dbReference type="Ensembl" id="ENSCINP00000026032.2"/>
    </source>
</evidence>
<keyword evidence="9" id="KW-0007">Acetylation</keyword>
<dbReference type="Gene3D" id="2.10.230.10">
    <property type="entry name" value="Heat shock protein DnaJ, cysteine-rich domain"/>
    <property type="match status" value="1"/>
</dbReference>
<dbReference type="FunFam" id="2.10.230.10:FF:000003">
    <property type="entry name" value="dnaJ homolog subfamily A member 3, mitochondrial"/>
    <property type="match status" value="1"/>
</dbReference>
<dbReference type="CDD" id="cd10719">
    <property type="entry name" value="DnaJ_zf"/>
    <property type="match status" value="1"/>
</dbReference>
<keyword evidence="5" id="KW-0677">Repeat</keyword>
<evidence type="ECO:0000256" key="13">
    <source>
        <dbReference type="PROSITE-ProRule" id="PRU00546"/>
    </source>
</evidence>
<keyword evidence="11" id="KW-0472">Membrane</keyword>
<feature type="zinc finger region" description="CR-type" evidence="13">
    <location>
        <begin position="223"/>
        <end position="304"/>
    </location>
</feature>
<dbReference type="GO" id="GO:0005829">
    <property type="term" value="C:cytosol"/>
    <property type="evidence" value="ECO:0007669"/>
    <property type="project" value="UniProtKB-ARBA"/>
</dbReference>
<dbReference type="Pfam" id="PF00226">
    <property type="entry name" value="DnaJ"/>
    <property type="match status" value="1"/>
</dbReference>
<protein>
    <submittedName>
        <fullName evidence="16">DnaJ homolog subfamily A member 3, mitochondrial</fullName>
    </submittedName>
</protein>
<keyword evidence="7 13" id="KW-0862">Zinc</keyword>
<dbReference type="InterPro" id="IPR008971">
    <property type="entry name" value="HSP40/DnaJ_pept-bd"/>
</dbReference>
<keyword evidence="8" id="KW-0809">Transit peptide</keyword>